<keyword evidence="3" id="KW-0694">RNA-binding</keyword>
<feature type="binding site" evidence="3">
    <location>
        <position position="187"/>
    </location>
    <ligand>
        <name>ATP</name>
        <dbReference type="ChEBI" id="CHEBI:30616"/>
    </ligand>
</feature>
<reference evidence="4 5" key="1">
    <citation type="submission" date="2024-09" db="EMBL/GenBank/DDBJ databases">
        <authorList>
            <person name="Sun Q."/>
            <person name="Mori K."/>
        </authorList>
    </citation>
    <scope>NUCLEOTIDE SEQUENCE [LARGE SCALE GENOMIC DNA]</scope>
    <source>
        <strain evidence="4 5">JCM 11201</strain>
    </source>
</reference>
<dbReference type="NCBIfam" id="NF010191">
    <property type="entry name" value="PRK13670.1"/>
    <property type="match status" value="1"/>
</dbReference>
<keyword evidence="3" id="KW-0820">tRNA-binding</keyword>
<comment type="similarity">
    <text evidence="3">Belongs to the TmcAL family.</text>
</comment>
<gene>
    <name evidence="3" type="primary">tmcAL</name>
    <name evidence="4" type="ORF">ACFFMS_28500</name>
</gene>
<comment type="caution">
    <text evidence="4">The sequence shown here is derived from an EMBL/GenBank/DDBJ whole genome shotgun (WGS) entry which is preliminary data.</text>
</comment>
<keyword evidence="3" id="KW-0547">Nucleotide-binding</keyword>
<dbReference type="EC" id="6.3.4.-" evidence="3"/>
<evidence type="ECO:0000313" key="5">
    <source>
        <dbReference type="Proteomes" id="UP001589609"/>
    </source>
</evidence>
<keyword evidence="3" id="KW-0067">ATP-binding</keyword>
<comment type="subcellular location">
    <subcellularLocation>
        <location evidence="3">Cytoplasm</location>
    </subcellularLocation>
</comment>
<keyword evidence="5" id="KW-1185">Reference proteome</keyword>
<feature type="binding site" evidence="3">
    <location>
        <position position="162"/>
    </location>
    <ligand>
        <name>ATP</name>
        <dbReference type="ChEBI" id="CHEBI:30616"/>
    </ligand>
</feature>
<name>A0ABV5WPB9_9BACI</name>
<evidence type="ECO:0000256" key="2">
    <source>
        <dbReference type="ARBA" id="ARBA00022694"/>
    </source>
</evidence>
<dbReference type="EMBL" id="JBHMAF010000196">
    <property type="protein sequence ID" value="MFB9762170.1"/>
    <property type="molecule type" value="Genomic_DNA"/>
</dbReference>
<protein>
    <recommendedName>
        <fullName evidence="3">tRNA(Met) cytidine acetate ligase</fullName>
        <ecNumber evidence="3">6.3.4.-</ecNumber>
    </recommendedName>
</protein>
<dbReference type="Pfam" id="PF05636">
    <property type="entry name" value="HIGH_NTase1"/>
    <property type="match status" value="1"/>
</dbReference>
<feature type="binding site" evidence="3">
    <location>
        <position position="101"/>
    </location>
    <ligand>
        <name>ATP</name>
        <dbReference type="ChEBI" id="CHEBI:30616"/>
    </ligand>
</feature>
<evidence type="ECO:0000256" key="3">
    <source>
        <dbReference type="HAMAP-Rule" id="MF_01539"/>
    </source>
</evidence>
<keyword evidence="3" id="KW-0963">Cytoplasm</keyword>
<dbReference type="Gene3D" id="3.40.50.620">
    <property type="entry name" value="HUPs"/>
    <property type="match status" value="1"/>
</dbReference>
<keyword evidence="2 3" id="KW-0819">tRNA processing</keyword>
<proteinExistence type="inferred from homology"/>
<dbReference type="InterPro" id="IPR014729">
    <property type="entry name" value="Rossmann-like_a/b/a_fold"/>
</dbReference>
<feature type="binding site" evidence="3">
    <location>
        <begin position="7"/>
        <end position="20"/>
    </location>
    <ligand>
        <name>ATP</name>
        <dbReference type="ChEBI" id="CHEBI:30616"/>
    </ligand>
</feature>
<dbReference type="InterPro" id="IPR008513">
    <property type="entry name" value="tRNA(Met)_cyd_acetate_ligase"/>
</dbReference>
<evidence type="ECO:0000256" key="1">
    <source>
        <dbReference type="ARBA" id="ARBA00022598"/>
    </source>
</evidence>
<accession>A0ABV5WPB9</accession>
<dbReference type="RefSeq" id="WP_379952138.1">
    <property type="nucleotide sequence ID" value="NZ_JBHMAF010000196.1"/>
</dbReference>
<comment type="catalytic activity">
    <reaction evidence="3">
        <text>cytidine(34) in elongator tRNA(Met) + acetate + ATP = N(4)-acetylcytidine(34) in elongator tRNA(Met) + AMP + diphosphate</text>
        <dbReference type="Rhea" id="RHEA:58144"/>
        <dbReference type="Rhea" id="RHEA-COMP:10693"/>
        <dbReference type="Rhea" id="RHEA-COMP:10694"/>
        <dbReference type="ChEBI" id="CHEBI:30089"/>
        <dbReference type="ChEBI" id="CHEBI:30616"/>
        <dbReference type="ChEBI" id="CHEBI:33019"/>
        <dbReference type="ChEBI" id="CHEBI:74900"/>
        <dbReference type="ChEBI" id="CHEBI:82748"/>
        <dbReference type="ChEBI" id="CHEBI:456215"/>
    </reaction>
</comment>
<sequence>MKTAGVIVEYNPFHNGHAYHLQETKNLTAADVTIAVMSGSFLQRGEPALVSKWARTKMALLGGVDLVVELPYAFAVQQASIFANGAISILEALGVQELCFGSESGQIEQFLSLVKLRQTHQDAFDAAVRSFMQQGMSYPKALSEAFAAIQGEHAILDMSKPNNILGFHYVQAIVEQGSSIIPRTVPRLSAQYHDETFASASIASATSIRKHLTANSLSSAAGVIPPSTLIELENYYETYGIFHNWERYFPFLKYKLLTMSPAQLSNIYEVQEGLEHRILSAVKEASSFISFMEALKTKRYTWTRLQRLLVHVLTHTTKEEMRVNTPTYIRLLGMSKKGQSYLSAYKKAASLPLVANIKSASHPLLQLDIKAGSVYYSVLPEPLQSMMLKRDFTQHPIRYDEVAKRFQI</sequence>
<organism evidence="4 5">
    <name type="scientific">Ectobacillus funiculus</name>
    <dbReference type="NCBI Taxonomy" id="137993"/>
    <lineage>
        <taxon>Bacteria</taxon>
        <taxon>Bacillati</taxon>
        <taxon>Bacillota</taxon>
        <taxon>Bacilli</taxon>
        <taxon>Bacillales</taxon>
        <taxon>Bacillaceae</taxon>
        <taxon>Ectobacillus</taxon>
    </lineage>
</organism>
<dbReference type="Proteomes" id="UP001589609">
    <property type="component" value="Unassembled WGS sequence"/>
</dbReference>
<dbReference type="HAMAP" id="MF_01539">
    <property type="entry name" value="TmcAL"/>
    <property type="match status" value="1"/>
</dbReference>
<evidence type="ECO:0000313" key="4">
    <source>
        <dbReference type="EMBL" id="MFB9762170.1"/>
    </source>
</evidence>
<keyword evidence="1 3" id="KW-0436">Ligase</keyword>
<dbReference type="PANTHER" id="PTHR37825">
    <property type="entry name" value="TRNA(MET) CYTIDINE ACETATE LIGASE"/>
    <property type="match status" value="1"/>
</dbReference>
<comment type="caution">
    <text evidence="3">Lacks conserved residue(s) required for the propagation of feature annotation.</text>
</comment>
<dbReference type="SUPFAM" id="SSF52374">
    <property type="entry name" value="Nucleotidylyl transferase"/>
    <property type="match status" value="1"/>
</dbReference>
<dbReference type="PANTHER" id="PTHR37825:SF1">
    <property type="entry name" value="TRNA(MET) CYTIDINE ACETATE LIGASE"/>
    <property type="match status" value="1"/>
</dbReference>
<comment type="function">
    <text evidence="3">Catalyzes the formation of N(4)-acetylcytidine (ac(4)C) at the wobble position of elongator tRNA(Met), using acetate and ATP as substrates. First activates an acetate ion to form acetyladenylate (Ac-AMP) and then transfers the acetyl group to tRNA to form ac(4)C34.</text>
</comment>